<dbReference type="Pfam" id="PF00662">
    <property type="entry name" value="Proton_antipo_N"/>
    <property type="match status" value="1"/>
</dbReference>
<comment type="similarity">
    <text evidence="16">Belongs to the complex I subunit 5 family.</text>
</comment>
<dbReference type="GO" id="GO:0015990">
    <property type="term" value="P:electron transport coupled proton transport"/>
    <property type="evidence" value="ECO:0007669"/>
    <property type="project" value="TreeGrafter"/>
</dbReference>
<feature type="domain" description="NADH-Ubiquinone oxidoreductase (complex I) chain 5 N-terminal" evidence="18">
    <location>
        <begin position="61"/>
        <end position="109"/>
    </location>
</feature>
<evidence type="ECO:0000256" key="8">
    <source>
        <dbReference type="ARBA" id="ARBA00022967"/>
    </source>
</evidence>
<keyword evidence="14 16" id="KW-0472">Membrane</keyword>
<dbReference type="InterPro" id="IPR010934">
    <property type="entry name" value="NADH_DH_su5_C"/>
</dbReference>
<evidence type="ECO:0000256" key="14">
    <source>
        <dbReference type="ARBA" id="ARBA00023136"/>
    </source>
</evidence>
<feature type="transmembrane region" description="Helical" evidence="16">
    <location>
        <begin position="447"/>
        <end position="466"/>
    </location>
</feature>
<feature type="domain" description="NADH dehydrogenase subunit 5 C-terminal" evidence="19">
    <location>
        <begin position="412"/>
        <end position="589"/>
    </location>
</feature>
<feature type="transmembrane region" description="Helical" evidence="16">
    <location>
        <begin position="396"/>
        <end position="418"/>
    </location>
</feature>
<dbReference type="AlphaFoldDB" id="A0A0A1H9T5"/>
<protein>
    <recommendedName>
        <fullName evidence="3 16">NADH-ubiquinone oxidoreductase chain 5</fullName>
        <ecNumber evidence="2 16">7.1.1.2</ecNumber>
    </recommendedName>
</protein>
<comment type="subcellular location">
    <subcellularLocation>
        <location evidence="1">Mitochondrion inner membrane</location>
        <topology evidence="1">Multi-pass membrane protein</topology>
    </subcellularLocation>
</comment>
<keyword evidence="9" id="KW-0249">Electron transport</keyword>
<keyword evidence="12 16" id="KW-0830">Ubiquinone</keyword>
<evidence type="ECO:0000256" key="16">
    <source>
        <dbReference type="RuleBase" id="RU003404"/>
    </source>
</evidence>
<dbReference type="InterPro" id="IPR001516">
    <property type="entry name" value="Proton_antipo_N"/>
</dbReference>
<evidence type="ECO:0000313" key="20">
    <source>
        <dbReference type="EMBL" id="BAP90319.1"/>
    </source>
</evidence>
<comment type="function">
    <text evidence="16">Core subunit of the mitochondrial membrane respiratory chain NADH dehydrogenase (Complex I) which catalyzes electron transfer from NADH through the respiratory chain, using ubiquinone as an electron acceptor. Essential for the catalytic activity and assembly of complex I.</text>
</comment>
<accession>A0A0A1H9T5</accession>
<feature type="transmembrane region" description="Helical" evidence="16">
    <location>
        <begin position="131"/>
        <end position="151"/>
    </location>
</feature>
<evidence type="ECO:0000259" key="19">
    <source>
        <dbReference type="Pfam" id="PF06455"/>
    </source>
</evidence>
<evidence type="ECO:0000256" key="11">
    <source>
        <dbReference type="ARBA" id="ARBA00023027"/>
    </source>
</evidence>
<dbReference type="RefSeq" id="YP_009110540.1">
    <property type="nucleotide sequence ID" value="NC_025783.1"/>
</dbReference>
<dbReference type="PANTHER" id="PTHR42829:SF2">
    <property type="entry name" value="NADH-UBIQUINONE OXIDOREDUCTASE CHAIN 5"/>
    <property type="match status" value="1"/>
</dbReference>
<feature type="transmembrane region" description="Helical" evidence="16">
    <location>
        <begin position="316"/>
        <end position="340"/>
    </location>
</feature>
<evidence type="ECO:0000256" key="2">
    <source>
        <dbReference type="ARBA" id="ARBA00012944"/>
    </source>
</evidence>
<feature type="transmembrane region" description="Helical" evidence="16">
    <location>
        <begin position="6"/>
        <end position="24"/>
    </location>
</feature>
<dbReference type="InterPro" id="IPR003945">
    <property type="entry name" value="NU5C-like"/>
</dbReference>
<dbReference type="PRINTS" id="PR01434">
    <property type="entry name" value="NADHDHGNASE5"/>
</dbReference>
<evidence type="ECO:0000256" key="13">
    <source>
        <dbReference type="ARBA" id="ARBA00023128"/>
    </source>
</evidence>
<evidence type="ECO:0000256" key="7">
    <source>
        <dbReference type="ARBA" id="ARBA00022792"/>
    </source>
</evidence>
<dbReference type="Pfam" id="PF00361">
    <property type="entry name" value="Proton_antipo_M"/>
    <property type="match status" value="1"/>
</dbReference>
<dbReference type="PANTHER" id="PTHR42829">
    <property type="entry name" value="NADH-UBIQUINONE OXIDOREDUCTASE CHAIN 5"/>
    <property type="match status" value="1"/>
</dbReference>
<evidence type="ECO:0000256" key="4">
    <source>
        <dbReference type="ARBA" id="ARBA00022448"/>
    </source>
</evidence>
<dbReference type="InterPro" id="IPR001750">
    <property type="entry name" value="ND/Mrp_TM"/>
</dbReference>
<dbReference type="Pfam" id="PF06455">
    <property type="entry name" value="NADH5_C"/>
    <property type="match status" value="1"/>
</dbReference>
<keyword evidence="8" id="KW-1278">Translocase</keyword>
<feature type="transmembrane region" description="Helical" evidence="16">
    <location>
        <begin position="291"/>
        <end position="310"/>
    </location>
</feature>
<evidence type="ECO:0000256" key="15">
    <source>
        <dbReference type="ARBA" id="ARBA00049551"/>
    </source>
</evidence>
<feature type="transmembrane region" description="Helical" evidence="16">
    <location>
        <begin position="104"/>
        <end position="125"/>
    </location>
</feature>
<name>A0A0A1H9T5_9SAUR</name>
<feature type="transmembrane region" description="Helical" evidence="16">
    <location>
        <begin position="478"/>
        <end position="498"/>
    </location>
</feature>
<feature type="domain" description="NADH:quinone oxidoreductase/Mrp antiporter transmembrane" evidence="17">
    <location>
        <begin position="125"/>
        <end position="405"/>
    </location>
</feature>
<dbReference type="GO" id="GO:0008137">
    <property type="term" value="F:NADH dehydrogenase (ubiquinone) activity"/>
    <property type="evidence" value="ECO:0007669"/>
    <property type="project" value="UniProtKB-EC"/>
</dbReference>
<keyword evidence="13 16" id="KW-0496">Mitochondrion</keyword>
<evidence type="ECO:0000256" key="9">
    <source>
        <dbReference type="ARBA" id="ARBA00022982"/>
    </source>
</evidence>
<evidence type="ECO:0000256" key="3">
    <source>
        <dbReference type="ARBA" id="ARBA00021096"/>
    </source>
</evidence>
<feature type="transmembrane region" description="Helical" evidence="16">
    <location>
        <begin position="71"/>
        <end position="92"/>
    </location>
</feature>
<dbReference type="GO" id="GO:0003954">
    <property type="term" value="F:NADH dehydrogenase activity"/>
    <property type="evidence" value="ECO:0007669"/>
    <property type="project" value="TreeGrafter"/>
</dbReference>
<proteinExistence type="inferred from homology"/>
<keyword evidence="11 16" id="KW-0520">NAD</keyword>
<dbReference type="GeneID" id="22283879"/>
<keyword evidence="4 16" id="KW-0813">Transport</keyword>
<dbReference type="CTD" id="4540"/>
<keyword evidence="7" id="KW-0999">Mitochondrion inner membrane</keyword>
<reference evidence="20" key="1">
    <citation type="journal article" date="2014" name="BMC Genomics">
        <title>Gene rearrangements in gekkonid mitochondrial genomes with shuffling, loss, and reassignment of tRNA genes.</title>
        <authorList>
            <person name="Kumazawa Y."/>
            <person name="Miura S."/>
            <person name="Yamada C."/>
            <person name="Hashiguchi Y."/>
        </authorList>
    </citation>
    <scope>NUCLEOTIDE SEQUENCE</scope>
    <source>
        <strain evidence="20">Uebe3</strain>
    </source>
</reference>
<evidence type="ECO:0000259" key="17">
    <source>
        <dbReference type="Pfam" id="PF00361"/>
    </source>
</evidence>
<dbReference type="GO" id="GO:0005743">
    <property type="term" value="C:mitochondrial inner membrane"/>
    <property type="evidence" value="ECO:0007669"/>
    <property type="project" value="UniProtKB-SubCell"/>
</dbReference>
<evidence type="ECO:0000256" key="10">
    <source>
        <dbReference type="ARBA" id="ARBA00022989"/>
    </source>
</evidence>
<evidence type="ECO:0000256" key="1">
    <source>
        <dbReference type="ARBA" id="ARBA00004448"/>
    </source>
</evidence>
<dbReference type="EMBL" id="AB738950">
    <property type="protein sequence ID" value="BAP90319.1"/>
    <property type="molecule type" value="Genomic_DNA"/>
</dbReference>
<keyword evidence="6 16" id="KW-0812">Transmembrane</keyword>
<keyword evidence="5" id="KW-0679">Respiratory chain</keyword>
<dbReference type="GO" id="GO:0042773">
    <property type="term" value="P:ATP synthesis coupled electron transport"/>
    <property type="evidence" value="ECO:0007669"/>
    <property type="project" value="InterPro"/>
</dbReference>
<organism evidence="20">
    <name type="scientific">Uroplatus ebenaui</name>
    <dbReference type="NCBI Taxonomy" id="357318"/>
    <lineage>
        <taxon>Eukaryota</taxon>
        <taxon>Metazoa</taxon>
        <taxon>Chordata</taxon>
        <taxon>Craniata</taxon>
        <taxon>Vertebrata</taxon>
        <taxon>Euteleostomi</taxon>
        <taxon>Lepidosauria</taxon>
        <taxon>Squamata</taxon>
        <taxon>Bifurcata</taxon>
        <taxon>Gekkota</taxon>
        <taxon>Gekkonidae</taxon>
        <taxon>Gekkoninae</taxon>
        <taxon>Uroplatus</taxon>
    </lineage>
</organism>
<feature type="transmembrane region" description="Helical" evidence="16">
    <location>
        <begin position="263"/>
        <end position="284"/>
    </location>
</feature>
<evidence type="ECO:0000256" key="12">
    <source>
        <dbReference type="ARBA" id="ARBA00023075"/>
    </source>
</evidence>
<keyword evidence="10 16" id="KW-1133">Transmembrane helix</keyword>
<feature type="transmembrane region" description="Helical" evidence="16">
    <location>
        <begin position="575"/>
        <end position="594"/>
    </location>
</feature>
<feature type="transmembrane region" description="Helical" evidence="16">
    <location>
        <begin position="163"/>
        <end position="182"/>
    </location>
</feature>
<comment type="catalytic activity">
    <reaction evidence="15 16">
        <text>a ubiquinone + NADH + 5 H(+)(in) = a ubiquinol + NAD(+) + 4 H(+)(out)</text>
        <dbReference type="Rhea" id="RHEA:29091"/>
        <dbReference type="Rhea" id="RHEA-COMP:9565"/>
        <dbReference type="Rhea" id="RHEA-COMP:9566"/>
        <dbReference type="ChEBI" id="CHEBI:15378"/>
        <dbReference type="ChEBI" id="CHEBI:16389"/>
        <dbReference type="ChEBI" id="CHEBI:17976"/>
        <dbReference type="ChEBI" id="CHEBI:57540"/>
        <dbReference type="ChEBI" id="CHEBI:57945"/>
        <dbReference type="EC" id="7.1.1.2"/>
    </reaction>
</comment>
<gene>
    <name evidence="20" type="primary">ND5</name>
</gene>
<geneLocation type="mitochondrion" evidence="20"/>
<feature type="transmembrane region" description="Helical" evidence="16">
    <location>
        <begin position="235"/>
        <end position="257"/>
    </location>
</feature>
<evidence type="ECO:0000256" key="6">
    <source>
        <dbReference type="ARBA" id="ARBA00022692"/>
    </source>
</evidence>
<sequence length="595" mass="65713">MPQLLFNSMLLMTLMTLLIPLLFMHPPSPTTIKLATLTSTISTTMFISRGVETMTTSFTWTTTHFNWNINLLFDMYTMTFIPVALFITWAIMEFSLWYMASDPLMNKFMSHLLLFLLAMLTLITANNMLQLFVGWEAVGVMSFMLISWWKARTNATTAALQAIIYNRLGDIGLIITTAWMAMNYNNWDLHQLFAHTPTPMLPALGLILAAAGKSAQFGLHPWLPSAMEGPTPVSALLHSSTMVVAGVFLLIRFFPIIETNKLPLFICLCLGATTTAFAALCAITQNDLKKIIAFSTSSQLGLMLLTLGLAQPTLAFFHMVTHAFFKALLFLCAGSIIHALMNEQDIRKMGGLLFTLPRTTTCTTLATLALMGSPYLAGFYTKDIIIEAALMSKTNAWALLVTLLTTSLTAGYSLRLLFYVLSGHPRSTGHITMTELNPAQTQPLQRLAWGSIFSGLIIATVLLPPNQQTMTMQPTMKLTALMVTALGAIITLDLMYQVTFLTTPSPTKTHTTLSHLFFFNTLNHRATTKMSMQFAQSISLQLKDLAWYETVAPTVVKTKMALTVSKLSLYHTGAIKTHLIPLTIILACLTGLAAL</sequence>
<dbReference type="EC" id="7.1.1.2" evidence="2 16"/>
<evidence type="ECO:0000256" key="5">
    <source>
        <dbReference type="ARBA" id="ARBA00022660"/>
    </source>
</evidence>
<feature type="transmembrane region" description="Helical" evidence="16">
    <location>
        <begin position="202"/>
        <end position="223"/>
    </location>
</feature>
<evidence type="ECO:0000259" key="18">
    <source>
        <dbReference type="Pfam" id="PF00662"/>
    </source>
</evidence>